<accession>A0A9D2DWR6</accession>
<reference evidence="1" key="2">
    <citation type="submission" date="2021-04" db="EMBL/GenBank/DDBJ databases">
        <authorList>
            <person name="Gilroy R."/>
        </authorList>
    </citation>
    <scope>NUCLEOTIDE SEQUENCE</scope>
    <source>
        <strain evidence="1">CHK33-5263</strain>
    </source>
</reference>
<reference evidence="1" key="1">
    <citation type="journal article" date="2021" name="PeerJ">
        <title>Extensive microbial diversity within the chicken gut microbiome revealed by metagenomics and culture.</title>
        <authorList>
            <person name="Gilroy R."/>
            <person name="Ravi A."/>
            <person name="Getino M."/>
            <person name="Pursley I."/>
            <person name="Horton D.L."/>
            <person name="Alikhan N.F."/>
            <person name="Baker D."/>
            <person name="Gharbi K."/>
            <person name="Hall N."/>
            <person name="Watson M."/>
            <person name="Adriaenssens E.M."/>
            <person name="Foster-Nyarko E."/>
            <person name="Jarju S."/>
            <person name="Secka A."/>
            <person name="Antonio M."/>
            <person name="Oren A."/>
            <person name="Chaudhuri R.R."/>
            <person name="La Ragione R."/>
            <person name="Hildebrand F."/>
            <person name="Pallen M.J."/>
        </authorList>
    </citation>
    <scope>NUCLEOTIDE SEQUENCE</scope>
    <source>
        <strain evidence="1">CHK33-5263</strain>
    </source>
</reference>
<evidence type="ECO:0000313" key="2">
    <source>
        <dbReference type="Proteomes" id="UP000824044"/>
    </source>
</evidence>
<dbReference type="Proteomes" id="UP000824044">
    <property type="component" value="Unassembled WGS sequence"/>
</dbReference>
<sequence>MKIYIARKSISDLKHPVVRQEYRTDAVTVEAFIREMVAKNYTVKPAPDSLADCQALALSEFEDGGYYIVNVTKDIRYAALDETLCLSEGDELVLIKLKYVRGMIW</sequence>
<evidence type="ECO:0000313" key="1">
    <source>
        <dbReference type="EMBL" id="HIZ24423.1"/>
    </source>
</evidence>
<protein>
    <submittedName>
        <fullName evidence="1">Uncharacterized protein</fullName>
    </submittedName>
</protein>
<name>A0A9D2DWR6_9FIRM</name>
<comment type="caution">
    <text evidence="1">The sequence shown here is derived from an EMBL/GenBank/DDBJ whole genome shotgun (WGS) entry which is preliminary data.</text>
</comment>
<organism evidence="1 2">
    <name type="scientific">Candidatus Gallimonas intestinigallinarum</name>
    <dbReference type="NCBI Taxonomy" id="2838604"/>
    <lineage>
        <taxon>Bacteria</taxon>
        <taxon>Bacillati</taxon>
        <taxon>Bacillota</taxon>
        <taxon>Clostridia</taxon>
        <taxon>Candidatus Gallimonas</taxon>
    </lineage>
</organism>
<gene>
    <name evidence="1" type="ORF">H9812_02975</name>
</gene>
<dbReference type="EMBL" id="DXBS01000059">
    <property type="protein sequence ID" value="HIZ24423.1"/>
    <property type="molecule type" value="Genomic_DNA"/>
</dbReference>
<dbReference type="AlphaFoldDB" id="A0A9D2DWR6"/>
<proteinExistence type="predicted"/>